<evidence type="ECO:0000313" key="3">
    <source>
        <dbReference type="Proteomes" id="UP000004980"/>
    </source>
</evidence>
<dbReference type="NCBIfam" id="TIGR02292">
    <property type="entry name" value="ygfB_yecA"/>
    <property type="match status" value="1"/>
</dbReference>
<dbReference type="RefSeq" id="WP_007581465.1">
    <property type="nucleotide sequence ID" value="NZ_AKAU01000078.1"/>
</dbReference>
<protein>
    <submittedName>
        <fullName evidence="2">YecA family protein</fullName>
    </submittedName>
</protein>
<keyword evidence="3" id="KW-1185">Reference proteome</keyword>
<proteinExistence type="predicted"/>
<comment type="caution">
    <text evidence="2">The sequence shown here is derived from an EMBL/GenBank/DDBJ whole genome shotgun (WGS) entry which is preliminary data.</text>
</comment>
<evidence type="ECO:0000313" key="2">
    <source>
        <dbReference type="EMBL" id="EIN00483.1"/>
    </source>
</evidence>
<accession>A0ABP2PSK7</accession>
<name>A0ABP2PSK7_9BURK</name>
<dbReference type="InterPro" id="IPR011978">
    <property type="entry name" value="YgfB-like"/>
</dbReference>
<reference evidence="2 3" key="1">
    <citation type="journal article" date="2012" name="J. Bacteriol.">
        <title>Draft Genome Sequence of the Soil Bacterium Burkholderia terrae Strain BS001, Which Interacts with Fungal Surface Structures.</title>
        <authorList>
            <person name="Nazir R."/>
            <person name="Hansen M.A."/>
            <person name="Sorensen S."/>
            <person name="van Elsas J.D."/>
        </authorList>
    </citation>
    <scope>NUCLEOTIDE SEQUENCE [LARGE SCALE GENOMIC DNA]</scope>
    <source>
        <strain evidence="2 3">BS001</strain>
    </source>
</reference>
<dbReference type="Gene3D" id="1.20.120.740">
    <property type="entry name" value="YgfB uncharacterised protein family UPF0149, PF03695"/>
    <property type="match status" value="1"/>
</dbReference>
<gene>
    <name evidence="2" type="ORF">WQE_13761</name>
</gene>
<evidence type="ECO:0000256" key="1">
    <source>
        <dbReference type="SAM" id="MobiDB-lite"/>
    </source>
</evidence>
<dbReference type="EMBL" id="AKAU01000078">
    <property type="protein sequence ID" value="EIN00483.1"/>
    <property type="molecule type" value="Genomic_DNA"/>
</dbReference>
<dbReference type="Pfam" id="PF03695">
    <property type="entry name" value="UPF0149"/>
    <property type="match status" value="1"/>
</dbReference>
<dbReference type="SUPFAM" id="SSF101327">
    <property type="entry name" value="YgfB-like"/>
    <property type="match status" value="1"/>
</dbReference>
<feature type="region of interest" description="Disordered" evidence="1">
    <location>
        <begin position="206"/>
        <end position="228"/>
    </location>
</feature>
<dbReference type="InterPro" id="IPR036255">
    <property type="entry name" value="YgfB-like_sf"/>
</dbReference>
<feature type="compositionally biased region" description="Polar residues" evidence="1">
    <location>
        <begin position="206"/>
        <end position="221"/>
    </location>
</feature>
<organism evidence="2 3">
    <name type="scientific">Paraburkholderia hospita</name>
    <dbReference type="NCBI Taxonomy" id="169430"/>
    <lineage>
        <taxon>Bacteria</taxon>
        <taxon>Pseudomonadati</taxon>
        <taxon>Pseudomonadota</taxon>
        <taxon>Betaproteobacteria</taxon>
        <taxon>Burkholderiales</taxon>
        <taxon>Burkholderiaceae</taxon>
        <taxon>Paraburkholderia</taxon>
    </lineage>
</organism>
<dbReference type="Proteomes" id="UP000004980">
    <property type="component" value="Unassembled WGS sequence"/>
</dbReference>
<sequence>MSKAFSNPLRLMSPLTGGDIAELEQFLMSDSTSDETLMLDGLDGYLTAIAIGPAKLESKDWLPGVWGPQIDDVPYFETSEHAGRILNLILRYFDDVIARLNNPNGFEPRFDGVTCHGQASQFIEGEPWALGFMDGVALSRQSWQPLLNDADSRAWMRPLHLLGADNLTREEEALTRWPCQRAELAKQIPKSIAAIYRYWSDGVSTAPTQPRSKAQSSARKSGQNDRGIRRYAVETRGARILEAC</sequence>